<comment type="similarity">
    <text evidence="11">Belongs to the type II malonyltransferase family.</text>
</comment>
<evidence type="ECO:0000256" key="2">
    <source>
        <dbReference type="ARBA" id="ARBA00005194"/>
    </source>
</evidence>
<keyword evidence="16" id="KW-1185">Reference proteome</keyword>
<proteinExistence type="inferred from homology"/>
<sequence length="380" mass="42128">MERAPRTLGESPKQLLENAASFREAKSHNKPKERVEDIWNSNPYPKISNWKQSQAKHSIRPYRDPRGTSIILFPGQGTQFVGMGKELLQYPLVKQMFDLASSVLGYNLLSLCLNGPRDTLNQTFFCQPAVLVTSLACLEKLKATNPDAINNCIATAGFSVGEIAALVFSKALTFENAVRLVKVRAEAMQLASDMTKSGMMTVFLGPDSKLNSACAEARKHCETLGLENIECRTANYLYPECKVIAGNKEALDFIEKHAATFALRRLKRLPVSGAFHTKLMEPAAAVVGKALKKIPIQQPTISVHSNIDGKRYRNSDQILKLLPQQVVKPVCWEQTMHVLYERNQDQHYPMSFECGPGSSLKSILRMVNAKAAVTCTTVSV</sequence>
<dbReference type="GO" id="GO:0006633">
    <property type="term" value="P:fatty acid biosynthetic process"/>
    <property type="evidence" value="ECO:0007669"/>
    <property type="project" value="UniProtKB-UniPathway"/>
</dbReference>
<dbReference type="STRING" id="6669.E9HLQ8"/>
<evidence type="ECO:0000256" key="6">
    <source>
        <dbReference type="ARBA" id="ARBA00022832"/>
    </source>
</evidence>
<dbReference type="KEGG" id="dpx:DAPPUDRAFT_302033"/>
<evidence type="ECO:0000256" key="11">
    <source>
        <dbReference type="ARBA" id="ARBA00061523"/>
    </source>
</evidence>
<reference evidence="15 16" key="1">
    <citation type="journal article" date="2011" name="Science">
        <title>The ecoresponsive genome of Daphnia pulex.</title>
        <authorList>
            <person name="Colbourne J.K."/>
            <person name="Pfrender M.E."/>
            <person name="Gilbert D."/>
            <person name="Thomas W.K."/>
            <person name="Tucker A."/>
            <person name="Oakley T.H."/>
            <person name="Tokishita S."/>
            <person name="Aerts A."/>
            <person name="Arnold G.J."/>
            <person name="Basu M.K."/>
            <person name="Bauer D.J."/>
            <person name="Caceres C.E."/>
            <person name="Carmel L."/>
            <person name="Casola C."/>
            <person name="Choi J.H."/>
            <person name="Detter J.C."/>
            <person name="Dong Q."/>
            <person name="Dusheyko S."/>
            <person name="Eads B.D."/>
            <person name="Frohlich T."/>
            <person name="Geiler-Samerotte K.A."/>
            <person name="Gerlach D."/>
            <person name="Hatcher P."/>
            <person name="Jogdeo S."/>
            <person name="Krijgsveld J."/>
            <person name="Kriventseva E.V."/>
            <person name="Kultz D."/>
            <person name="Laforsch C."/>
            <person name="Lindquist E."/>
            <person name="Lopez J."/>
            <person name="Manak J.R."/>
            <person name="Muller J."/>
            <person name="Pangilinan J."/>
            <person name="Patwardhan R.P."/>
            <person name="Pitluck S."/>
            <person name="Pritham E.J."/>
            <person name="Rechtsteiner A."/>
            <person name="Rho M."/>
            <person name="Rogozin I.B."/>
            <person name="Sakarya O."/>
            <person name="Salamov A."/>
            <person name="Schaack S."/>
            <person name="Shapiro H."/>
            <person name="Shiga Y."/>
            <person name="Skalitzky C."/>
            <person name="Smith Z."/>
            <person name="Souvorov A."/>
            <person name="Sung W."/>
            <person name="Tang Z."/>
            <person name="Tsuchiya D."/>
            <person name="Tu H."/>
            <person name="Vos H."/>
            <person name="Wang M."/>
            <person name="Wolf Y.I."/>
            <person name="Yamagata H."/>
            <person name="Yamada T."/>
            <person name="Ye Y."/>
            <person name="Shaw J.R."/>
            <person name="Andrews J."/>
            <person name="Crease T.J."/>
            <person name="Tang H."/>
            <person name="Lucas S.M."/>
            <person name="Robertson H.M."/>
            <person name="Bork P."/>
            <person name="Koonin E.V."/>
            <person name="Zdobnov E.M."/>
            <person name="Grigoriev I.V."/>
            <person name="Lynch M."/>
            <person name="Boore J.L."/>
        </authorList>
    </citation>
    <scope>NUCLEOTIDE SEQUENCE [LARGE SCALE GENOMIC DNA]</scope>
</reference>
<dbReference type="PANTHER" id="PTHR47170:SF2">
    <property type="entry name" value="MALONYL-COA:ACP TRANSACYLASE (MAT) DOMAIN-CONTAINING PROTEIN"/>
    <property type="match status" value="1"/>
</dbReference>
<dbReference type="InterPro" id="IPR001227">
    <property type="entry name" value="Ac_transferase_dom_sf"/>
</dbReference>
<dbReference type="GO" id="GO:0005739">
    <property type="term" value="C:mitochondrion"/>
    <property type="evidence" value="ECO:0007669"/>
    <property type="project" value="UniProtKB-SubCell"/>
</dbReference>
<dbReference type="Gene3D" id="3.40.366.10">
    <property type="entry name" value="Malonyl-Coenzyme A Acyl Carrier Protein, domain 2"/>
    <property type="match status" value="1"/>
</dbReference>
<evidence type="ECO:0000256" key="3">
    <source>
        <dbReference type="ARBA" id="ARBA00013258"/>
    </source>
</evidence>
<protein>
    <recommendedName>
        <fullName evidence="3">[acyl-carrier-protein] S-malonyltransferase</fullName>
        <ecNumber evidence="3">2.3.1.39</ecNumber>
    </recommendedName>
    <alternativeName>
        <fullName evidence="12">[Acyl-carrier-protein] malonyltransferase</fullName>
    </alternativeName>
</protein>
<dbReference type="OrthoDB" id="541883at2759"/>
<evidence type="ECO:0000256" key="12">
    <source>
        <dbReference type="ARBA" id="ARBA00077751"/>
    </source>
</evidence>
<evidence type="ECO:0000256" key="10">
    <source>
        <dbReference type="ARBA" id="ARBA00023160"/>
    </source>
</evidence>
<dbReference type="SUPFAM" id="SSF52151">
    <property type="entry name" value="FabD/lysophospholipase-like"/>
    <property type="match status" value="1"/>
</dbReference>
<dbReference type="eggNOG" id="KOG2926">
    <property type="taxonomic scope" value="Eukaryota"/>
</dbReference>
<evidence type="ECO:0000256" key="7">
    <source>
        <dbReference type="ARBA" id="ARBA00022946"/>
    </source>
</evidence>
<dbReference type="AlphaFoldDB" id="E9HLQ8"/>
<dbReference type="Gene3D" id="3.30.70.250">
    <property type="entry name" value="Malonyl-CoA ACP transacylase, ACP-binding"/>
    <property type="match status" value="1"/>
</dbReference>
<dbReference type="SMART" id="SM00827">
    <property type="entry name" value="PKS_AT"/>
    <property type="match status" value="1"/>
</dbReference>
<name>E9HLQ8_DAPPU</name>
<dbReference type="GO" id="GO:0004314">
    <property type="term" value="F:[acyl-carrier-protein] S-malonyltransferase activity"/>
    <property type="evidence" value="ECO:0007669"/>
    <property type="project" value="UniProtKB-EC"/>
</dbReference>
<dbReference type="OMA" id="AANYNCP"/>
<dbReference type="InterPro" id="IPR016036">
    <property type="entry name" value="Malonyl_transacylase_ACP-bd"/>
</dbReference>
<evidence type="ECO:0000256" key="1">
    <source>
        <dbReference type="ARBA" id="ARBA00004173"/>
    </source>
</evidence>
<dbReference type="PANTHER" id="PTHR47170">
    <property type="entry name" value="MALONYL-COA ACP TRANSACYLASE, ACP-BINDING"/>
    <property type="match status" value="1"/>
</dbReference>
<evidence type="ECO:0000313" key="15">
    <source>
        <dbReference type="EMBL" id="EFX67335.1"/>
    </source>
</evidence>
<comment type="subcellular location">
    <subcellularLocation>
        <location evidence="1">Mitochondrion</location>
    </subcellularLocation>
</comment>
<keyword evidence="10" id="KW-0275">Fatty acid biosynthesis</keyword>
<dbReference type="InterPro" id="IPR052760">
    <property type="entry name" value="Mitochondrial_malonyltrans"/>
</dbReference>
<organism evidence="15 16">
    <name type="scientific">Daphnia pulex</name>
    <name type="common">Water flea</name>
    <dbReference type="NCBI Taxonomy" id="6669"/>
    <lineage>
        <taxon>Eukaryota</taxon>
        <taxon>Metazoa</taxon>
        <taxon>Ecdysozoa</taxon>
        <taxon>Arthropoda</taxon>
        <taxon>Crustacea</taxon>
        <taxon>Branchiopoda</taxon>
        <taxon>Diplostraca</taxon>
        <taxon>Cladocera</taxon>
        <taxon>Anomopoda</taxon>
        <taxon>Daphniidae</taxon>
        <taxon>Daphnia</taxon>
    </lineage>
</organism>
<evidence type="ECO:0000259" key="14">
    <source>
        <dbReference type="SMART" id="SM00827"/>
    </source>
</evidence>
<dbReference type="PhylomeDB" id="E9HLQ8"/>
<evidence type="ECO:0000256" key="5">
    <source>
        <dbReference type="ARBA" id="ARBA00022679"/>
    </source>
</evidence>
<feature type="domain" description="Malonyl-CoA:ACP transacylase (MAT)" evidence="14">
    <location>
        <begin position="72"/>
        <end position="379"/>
    </location>
</feature>
<keyword evidence="6" id="KW-0276">Fatty acid metabolism</keyword>
<dbReference type="FunCoup" id="E9HLQ8">
    <property type="interactions" value="1440"/>
</dbReference>
<dbReference type="UniPathway" id="UPA00094"/>
<dbReference type="SUPFAM" id="SSF55048">
    <property type="entry name" value="Probable ACP-binding domain of malonyl-CoA ACP transacylase"/>
    <property type="match status" value="1"/>
</dbReference>
<keyword evidence="7" id="KW-0809">Transit peptide</keyword>
<keyword evidence="8" id="KW-0443">Lipid metabolism</keyword>
<dbReference type="HOGENOM" id="CLU_030558_2_1_1"/>
<dbReference type="Pfam" id="PF00698">
    <property type="entry name" value="Acyl_transf_1"/>
    <property type="match status" value="1"/>
</dbReference>
<evidence type="ECO:0000313" key="16">
    <source>
        <dbReference type="Proteomes" id="UP000000305"/>
    </source>
</evidence>
<dbReference type="FunFam" id="3.30.70.250:FF:000005">
    <property type="entry name" value="Malonyl-CoA-acyl carrier protein transacylase, mitochondrial"/>
    <property type="match status" value="1"/>
</dbReference>
<comment type="pathway">
    <text evidence="2">Lipid metabolism; fatty acid biosynthesis.</text>
</comment>
<evidence type="ECO:0000256" key="9">
    <source>
        <dbReference type="ARBA" id="ARBA00023128"/>
    </source>
</evidence>
<keyword evidence="4" id="KW-0444">Lipid biosynthesis</keyword>
<dbReference type="InterPro" id="IPR014043">
    <property type="entry name" value="Acyl_transferase_dom"/>
</dbReference>
<keyword evidence="5" id="KW-0808">Transferase</keyword>
<gene>
    <name evidence="15" type="ORF">DAPPUDRAFT_302033</name>
</gene>
<dbReference type="Proteomes" id="UP000000305">
    <property type="component" value="Unassembled WGS sequence"/>
</dbReference>
<dbReference type="EMBL" id="GL732680">
    <property type="protein sequence ID" value="EFX67335.1"/>
    <property type="molecule type" value="Genomic_DNA"/>
</dbReference>
<feature type="compositionally biased region" description="Basic and acidic residues" evidence="13">
    <location>
        <begin position="23"/>
        <end position="37"/>
    </location>
</feature>
<accession>E9HLQ8</accession>
<evidence type="ECO:0000256" key="8">
    <source>
        <dbReference type="ARBA" id="ARBA00023098"/>
    </source>
</evidence>
<evidence type="ECO:0000256" key="4">
    <source>
        <dbReference type="ARBA" id="ARBA00022516"/>
    </source>
</evidence>
<dbReference type="InterPro" id="IPR016035">
    <property type="entry name" value="Acyl_Trfase/lysoPLipase"/>
</dbReference>
<keyword evidence="9" id="KW-0496">Mitochondrion</keyword>
<dbReference type="EC" id="2.3.1.39" evidence="3"/>
<feature type="region of interest" description="Disordered" evidence="13">
    <location>
        <begin position="1"/>
        <end position="38"/>
    </location>
</feature>
<dbReference type="InParanoid" id="E9HLQ8"/>
<evidence type="ECO:0000256" key="13">
    <source>
        <dbReference type="SAM" id="MobiDB-lite"/>
    </source>
</evidence>